<dbReference type="AlphaFoldDB" id="A0A0C2A1P1"/>
<sequence>MLLGLLGLGCEFDVNVGATWAINQPRVLAVRMEVVEPAPIWTERIGLGTDQAPVAEALPGDIVRLVPLVVDGQGRAQAPETIDALWFQCGSEDCIASVPACDSIAWTTDSACEIGRGGALEFPFPALGPAGLEAGAMTVLGIIGRHPGADAERCRAGLLEGTIELQDCTLFISEVLIGPPWVLRVEAVNAGLEVELPLYEIPYLLLFQPANRAPAPAGMVLVDIDTQQPLEGSPPRVHAGQRIHASPAWRSEDSQPYAQGRLVDDGSNYAFKVHFERLGAHYFASGPINFIAVDGSGRELVVDEGARPGIIRLVVVVGDQRGEETKLPEGSVRHGAVNMLVQELEVMP</sequence>
<proteinExistence type="predicted"/>
<comment type="caution">
    <text evidence="1">The sequence shown here is derived from an EMBL/GenBank/DDBJ whole genome shotgun (WGS) entry which is preliminary data.</text>
</comment>
<gene>
    <name evidence="1" type="ORF">DB30_03471</name>
</gene>
<name>A0A0C2A1P1_9BACT</name>
<dbReference type="Proteomes" id="UP000031599">
    <property type="component" value="Unassembled WGS sequence"/>
</dbReference>
<reference evidence="1 2" key="1">
    <citation type="submission" date="2014-12" db="EMBL/GenBank/DDBJ databases">
        <title>Genome assembly of Enhygromyxa salina DSM 15201.</title>
        <authorList>
            <person name="Sharma G."/>
            <person name="Subramanian S."/>
        </authorList>
    </citation>
    <scope>NUCLEOTIDE SEQUENCE [LARGE SCALE GENOMIC DNA]</scope>
    <source>
        <strain evidence="1 2">DSM 15201</strain>
    </source>
</reference>
<dbReference type="EMBL" id="JMCC02000027">
    <property type="protein sequence ID" value="KIG17288.1"/>
    <property type="molecule type" value="Genomic_DNA"/>
</dbReference>
<evidence type="ECO:0000313" key="1">
    <source>
        <dbReference type="EMBL" id="KIG17288.1"/>
    </source>
</evidence>
<accession>A0A0C2A1P1</accession>
<organism evidence="1 2">
    <name type="scientific">Enhygromyxa salina</name>
    <dbReference type="NCBI Taxonomy" id="215803"/>
    <lineage>
        <taxon>Bacteria</taxon>
        <taxon>Pseudomonadati</taxon>
        <taxon>Myxococcota</taxon>
        <taxon>Polyangia</taxon>
        <taxon>Nannocystales</taxon>
        <taxon>Nannocystaceae</taxon>
        <taxon>Enhygromyxa</taxon>
    </lineage>
</organism>
<protein>
    <submittedName>
        <fullName evidence="1">Uncharacterized protein</fullName>
    </submittedName>
</protein>
<evidence type="ECO:0000313" key="2">
    <source>
        <dbReference type="Proteomes" id="UP000031599"/>
    </source>
</evidence>